<dbReference type="Proteomes" id="UP001205740">
    <property type="component" value="Unassembled WGS sequence"/>
</dbReference>
<keyword evidence="2" id="KW-1185">Reference proteome</keyword>
<accession>A0ABT1H7A5</accession>
<protein>
    <recommendedName>
        <fullName evidence="3">Resolvase/invertase-type recombinase catalytic domain-containing protein</fullName>
    </recommendedName>
</protein>
<comment type="caution">
    <text evidence="1">The sequence shown here is derived from an EMBL/GenBank/DDBJ whole genome shotgun (WGS) entry which is preliminary data.</text>
</comment>
<evidence type="ECO:0000313" key="2">
    <source>
        <dbReference type="Proteomes" id="UP001205740"/>
    </source>
</evidence>
<gene>
    <name evidence="1" type="ORF">LX12_004345</name>
</gene>
<evidence type="ECO:0008006" key="3">
    <source>
        <dbReference type="Google" id="ProtNLM"/>
    </source>
</evidence>
<evidence type="ECO:0000313" key="1">
    <source>
        <dbReference type="EMBL" id="MCP2163130.1"/>
    </source>
</evidence>
<sequence>MSADRCKLGWDLVHLVETAWEQGYAVLTNLQRPEDSDSEIRLIRAGITVGVVFVGPVADVVERATRFVYGQEAA</sequence>
<proteinExistence type="predicted"/>
<dbReference type="EMBL" id="JAMTCG010000023">
    <property type="protein sequence ID" value="MCP2163130.1"/>
    <property type="molecule type" value="Genomic_DNA"/>
</dbReference>
<name>A0ABT1H7A5_9NOCA</name>
<organism evidence="1 2">
    <name type="scientific">Williamsia serinedens</name>
    <dbReference type="NCBI Taxonomy" id="391736"/>
    <lineage>
        <taxon>Bacteria</taxon>
        <taxon>Bacillati</taxon>
        <taxon>Actinomycetota</taxon>
        <taxon>Actinomycetes</taxon>
        <taxon>Mycobacteriales</taxon>
        <taxon>Nocardiaceae</taxon>
        <taxon>Williamsia</taxon>
    </lineage>
</organism>
<dbReference type="RefSeq" id="WP_253656698.1">
    <property type="nucleotide sequence ID" value="NZ_BAAAOE010000001.1"/>
</dbReference>
<reference evidence="1 2" key="1">
    <citation type="submission" date="2022-06" db="EMBL/GenBank/DDBJ databases">
        <title>Genomic Encyclopedia of Archaeal and Bacterial Type Strains, Phase II (KMG-II): from individual species to whole genera.</title>
        <authorList>
            <person name="Goeker M."/>
        </authorList>
    </citation>
    <scope>NUCLEOTIDE SEQUENCE [LARGE SCALE GENOMIC DNA]</scope>
    <source>
        <strain evidence="1 2">DSM 45037</strain>
    </source>
</reference>